<organism evidence="5 6">
    <name type="scientific">Candidatus Spyradenecus faecavium</name>
    <dbReference type="NCBI Taxonomy" id="2840947"/>
    <lineage>
        <taxon>Bacteria</taxon>
        <taxon>Pseudomonadati</taxon>
        <taxon>Lentisphaerota</taxon>
        <taxon>Lentisphaeria</taxon>
        <taxon>Lentisphaerales</taxon>
        <taxon>Lentisphaeraceae</taxon>
        <taxon>Lentisphaeraceae incertae sedis</taxon>
        <taxon>Candidatus Spyradenecus</taxon>
    </lineage>
</organism>
<evidence type="ECO:0000259" key="4">
    <source>
        <dbReference type="PROSITE" id="PS50885"/>
    </source>
</evidence>
<keyword evidence="3" id="KW-0812">Transmembrane</keyword>
<protein>
    <submittedName>
        <fullName evidence="5">SpoIIE family protein phosphatase</fullName>
    </submittedName>
</protein>
<dbReference type="InterPro" id="IPR003660">
    <property type="entry name" value="HAMP_dom"/>
</dbReference>
<name>A0A9D1NQ49_9BACT</name>
<dbReference type="PANTHER" id="PTHR43156">
    <property type="entry name" value="STAGE II SPORULATION PROTEIN E-RELATED"/>
    <property type="match status" value="1"/>
</dbReference>
<evidence type="ECO:0000313" key="5">
    <source>
        <dbReference type="EMBL" id="HIV10055.1"/>
    </source>
</evidence>
<feature type="non-terminal residue" evidence="5">
    <location>
        <position position="466"/>
    </location>
</feature>
<accession>A0A9D1NQ49</accession>
<dbReference type="Proteomes" id="UP000886845">
    <property type="component" value="Unassembled WGS sequence"/>
</dbReference>
<comment type="caution">
    <text evidence="5">The sequence shown here is derived from an EMBL/GenBank/DDBJ whole genome shotgun (WGS) entry which is preliminary data.</text>
</comment>
<sequence>MKKLFQKWLLLFVAGAFLLTFVISWWVHSGLAHDSALELLRVKLDDATRQVERTQANLRTVTEMTEASALAKARALAALIAADPALLEEPARLEALRGDLDVDQIHISDSRGILVASRPANDPAGNPYRGFDMASAEQPAEFMPALKDPGFALVQPPSISGVGEYFQYAGVARRDIPGIVQIGYRPTRLAEAQALADVDNIAEAFRIGTHGRLQIVHHREGETRAPQEAADAFRALVEGRPSLCLARDLGDLTLVASIPEEEMYVSRNSVLRILVIANLVLFAVIFVLISILLQRVVIRGIYAVNDTLGKITGGDLAKRVDVHITSEFATLSEGINATVSALRHAIENEARRIDAELEMGRTIQASVLPTALPPDPRFRLAATMRTAREVGGDFYDFFPLPGDRIALLIADVSGKGITAALYMMNAKALLKERILAHPDDPTRALVEANQTLCANNQAHMFITVFL</sequence>
<dbReference type="GO" id="GO:0007165">
    <property type="term" value="P:signal transduction"/>
    <property type="evidence" value="ECO:0007669"/>
    <property type="project" value="InterPro"/>
</dbReference>
<dbReference type="GO" id="GO:0016791">
    <property type="term" value="F:phosphatase activity"/>
    <property type="evidence" value="ECO:0007669"/>
    <property type="project" value="TreeGrafter"/>
</dbReference>
<keyword evidence="3" id="KW-0472">Membrane</keyword>
<feature type="domain" description="HAMP" evidence="4">
    <location>
        <begin position="295"/>
        <end position="347"/>
    </location>
</feature>
<dbReference type="EMBL" id="DVOR01000252">
    <property type="protein sequence ID" value="HIV10055.1"/>
    <property type="molecule type" value="Genomic_DNA"/>
</dbReference>
<reference evidence="5" key="1">
    <citation type="submission" date="2020-10" db="EMBL/GenBank/DDBJ databases">
        <authorList>
            <person name="Gilroy R."/>
        </authorList>
    </citation>
    <scope>NUCLEOTIDE SEQUENCE</scope>
    <source>
        <strain evidence="5">35461</strain>
    </source>
</reference>
<dbReference type="SMART" id="SM00304">
    <property type="entry name" value="HAMP"/>
    <property type="match status" value="1"/>
</dbReference>
<dbReference type="PROSITE" id="PS50885">
    <property type="entry name" value="HAMP"/>
    <property type="match status" value="1"/>
</dbReference>
<dbReference type="Gene3D" id="6.10.340.10">
    <property type="match status" value="1"/>
</dbReference>
<evidence type="ECO:0000256" key="2">
    <source>
        <dbReference type="SAM" id="Coils"/>
    </source>
</evidence>
<evidence type="ECO:0000256" key="1">
    <source>
        <dbReference type="ARBA" id="ARBA00022801"/>
    </source>
</evidence>
<evidence type="ECO:0000313" key="6">
    <source>
        <dbReference type="Proteomes" id="UP000886845"/>
    </source>
</evidence>
<proteinExistence type="predicted"/>
<keyword evidence="1" id="KW-0378">Hydrolase</keyword>
<keyword evidence="3" id="KW-1133">Transmembrane helix</keyword>
<evidence type="ECO:0000256" key="3">
    <source>
        <dbReference type="SAM" id="Phobius"/>
    </source>
</evidence>
<dbReference type="Pfam" id="PF07228">
    <property type="entry name" value="SpoIIE"/>
    <property type="match status" value="1"/>
</dbReference>
<feature type="coiled-coil region" evidence="2">
    <location>
        <begin position="37"/>
        <end position="64"/>
    </location>
</feature>
<feature type="transmembrane region" description="Helical" evidence="3">
    <location>
        <begin position="270"/>
        <end position="293"/>
    </location>
</feature>
<keyword evidence="2" id="KW-0175">Coiled coil</keyword>
<dbReference type="PANTHER" id="PTHR43156:SF2">
    <property type="entry name" value="STAGE II SPORULATION PROTEIN E"/>
    <property type="match status" value="1"/>
</dbReference>
<dbReference type="Gene3D" id="3.60.40.10">
    <property type="entry name" value="PPM-type phosphatase domain"/>
    <property type="match status" value="1"/>
</dbReference>
<dbReference type="GO" id="GO:0016020">
    <property type="term" value="C:membrane"/>
    <property type="evidence" value="ECO:0007669"/>
    <property type="project" value="InterPro"/>
</dbReference>
<gene>
    <name evidence="5" type="ORF">IAC79_08085</name>
</gene>
<dbReference type="AlphaFoldDB" id="A0A9D1NQ49"/>
<dbReference type="InterPro" id="IPR052016">
    <property type="entry name" value="Bact_Sigma-Reg"/>
</dbReference>
<reference evidence="5" key="2">
    <citation type="journal article" date="2021" name="PeerJ">
        <title>Extensive microbial diversity within the chicken gut microbiome revealed by metagenomics and culture.</title>
        <authorList>
            <person name="Gilroy R."/>
            <person name="Ravi A."/>
            <person name="Getino M."/>
            <person name="Pursley I."/>
            <person name="Horton D.L."/>
            <person name="Alikhan N.F."/>
            <person name="Baker D."/>
            <person name="Gharbi K."/>
            <person name="Hall N."/>
            <person name="Watson M."/>
            <person name="Adriaenssens E.M."/>
            <person name="Foster-Nyarko E."/>
            <person name="Jarju S."/>
            <person name="Secka A."/>
            <person name="Antonio M."/>
            <person name="Oren A."/>
            <person name="Chaudhuri R.R."/>
            <person name="La Ragione R."/>
            <person name="Hildebrand F."/>
            <person name="Pallen M.J."/>
        </authorList>
    </citation>
    <scope>NUCLEOTIDE SEQUENCE</scope>
    <source>
        <strain evidence="5">35461</strain>
    </source>
</reference>
<dbReference type="InterPro" id="IPR001932">
    <property type="entry name" value="PPM-type_phosphatase-like_dom"/>
</dbReference>
<dbReference type="InterPro" id="IPR036457">
    <property type="entry name" value="PPM-type-like_dom_sf"/>
</dbReference>